<name>A0ABW2U2U4_9BACT</name>
<accession>A0ABW2U2U4</accession>
<dbReference type="PIRSF" id="PIRSF006769">
    <property type="entry name" value="RibD"/>
    <property type="match status" value="1"/>
</dbReference>
<comment type="pathway">
    <text evidence="2 12">Cofactor biosynthesis; riboflavin biosynthesis; 5-amino-6-(D-ribitylamino)uracil from GTP: step 2/4.</text>
</comment>
<keyword evidence="7 12" id="KW-0479">Metal-binding</keyword>
<dbReference type="Proteomes" id="UP001596513">
    <property type="component" value="Unassembled WGS sequence"/>
</dbReference>
<comment type="cofactor">
    <cofactor evidence="12">
        <name>Zn(2+)</name>
        <dbReference type="ChEBI" id="CHEBI:29105"/>
    </cofactor>
    <text evidence="12">Binds 1 zinc ion.</text>
</comment>
<dbReference type="InterPro" id="IPR050765">
    <property type="entry name" value="Riboflavin_Biosynth_HTPR"/>
</dbReference>
<evidence type="ECO:0000256" key="2">
    <source>
        <dbReference type="ARBA" id="ARBA00004882"/>
    </source>
</evidence>
<dbReference type="NCBIfam" id="TIGR00326">
    <property type="entry name" value="eubact_ribD"/>
    <property type="match status" value="1"/>
</dbReference>
<dbReference type="InterPro" id="IPR016193">
    <property type="entry name" value="Cytidine_deaminase-like"/>
</dbReference>
<dbReference type="InterPro" id="IPR004794">
    <property type="entry name" value="Eubact_RibD"/>
</dbReference>
<dbReference type="CDD" id="cd01284">
    <property type="entry name" value="Riboflavin_deaminase-reductase"/>
    <property type="match status" value="1"/>
</dbReference>
<sequence>MVIWAKVAQRRSYGPRLTFARMKPDDAMFMRRALDLAHLGTGYARPNPLVGCVVTHHGRIIGEGWHRQYGGPHAEVNALAAVADQSLLPESRVYVTLEPCAHHGKTPPCADLLIAKGVREVVICNEDPFPLVAGRGIEKLRAAGVKVETGLLAQEGRWLNRRFFGFHEKKRPYLVLKWAETADGFLAGRYFQPVQISSPQAGLLTHQWRAEEQAILVGTRTALHDNPRLNVRDWPGPQPTRLVIDKNLSLPPTHNLLDGSQPTLIYTYRQPRHATNLDLVTLSEADDLIPQVLADLYERQVQSVFVEGGPTVLNALLNAGLWDEIRVFRAPMKLGQGIAAPRLGLTGLRERRNVGPDELFWYVNDK</sequence>
<dbReference type="PROSITE" id="PS51747">
    <property type="entry name" value="CYT_DCMP_DEAMINASES_2"/>
    <property type="match status" value="1"/>
</dbReference>
<dbReference type="Pfam" id="PF00383">
    <property type="entry name" value="dCMP_cyt_deam_1"/>
    <property type="match status" value="1"/>
</dbReference>
<protein>
    <recommendedName>
        <fullName evidence="12">Riboflavin biosynthesis protein RibD</fullName>
    </recommendedName>
    <domain>
        <recommendedName>
            <fullName evidence="12">Diaminohydroxyphosphoribosylaminopyrimidine deaminase</fullName>
            <shortName evidence="12">DRAP deaminase</shortName>
            <ecNumber evidence="12">3.5.4.26</ecNumber>
        </recommendedName>
        <alternativeName>
            <fullName evidence="12">Riboflavin-specific deaminase</fullName>
        </alternativeName>
    </domain>
    <domain>
        <recommendedName>
            <fullName evidence="12">5-amino-6-(5-phosphoribosylamino)uracil reductase</fullName>
            <ecNumber evidence="12">1.1.1.193</ecNumber>
        </recommendedName>
        <alternativeName>
            <fullName evidence="12">HTP reductase</fullName>
        </alternativeName>
    </domain>
</protein>
<dbReference type="EC" id="3.5.4.26" evidence="12"/>
<reference evidence="15" key="1">
    <citation type="journal article" date="2019" name="Int. J. Syst. Evol. Microbiol.">
        <title>The Global Catalogue of Microorganisms (GCM) 10K type strain sequencing project: providing services to taxonomists for standard genome sequencing and annotation.</title>
        <authorList>
            <consortium name="The Broad Institute Genomics Platform"/>
            <consortium name="The Broad Institute Genome Sequencing Center for Infectious Disease"/>
            <person name="Wu L."/>
            <person name="Ma J."/>
        </authorList>
    </citation>
    <scope>NUCLEOTIDE SEQUENCE [LARGE SCALE GENOMIC DNA]</scope>
    <source>
        <strain evidence="15">JCM 19635</strain>
    </source>
</reference>
<dbReference type="InterPro" id="IPR002734">
    <property type="entry name" value="RibDG_C"/>
</dbReference>
<keyword evidence="12 14" id="KW-0378">Hydrolase</keyword>
<dbReference type="Gene3D" id="3.40.430.10">
    <property type="entry name" value="Dihydrofolate Reductase, subunit A"/>
    <property type="match status" value="1"/>
</dbReference>
<evidence type="ECO:0000256" key="3">
    <source>
        <dbReference type="ARBA" id="ARBA00004910"/>
    </source>
</evidence>
<comment type="catalytic activity">
    <reaction evidence="12">
        <text>5-amino-6-(5-phospho-D-ribitylamino)uracil + NADP(+) = 5-amino-6-(5-phospho-D-ribosylamino)uracil + NADPH + H(+)</text>
        <dbReference type="Rhea" id="RHEA:17845"/>
        <dbReference type="ChEBI" id="CHEBI:15378"/>
        <dbReference type="ChEBI" id="CHEBI:57783"/>
        <dbReference type="ChEBI" id="CHEBI:58349"/>
        <dbReference type="ChEBI" id="CHEBI:58421"/>
        <dbReference type="ChEBI" id="CHEBI:58453"/>
        <dbReference type="EC" id="1.1.1.193"/>
    </reaction>
</comment>
<evidence type="ECO:0000256" key="10">
    <source>
        <dbReference type="ARBA" id="ARBA00023002"/>
    </source>
</evidence>
<evidence type="ECO:0000256" key="9">
    <source>
        <dbReference type="ARBA" id="ARBA00022857"/>
    </source>
</evidence>
<evidence type="ECO:0000256" key="12">
    <source>
        <dbReference type="PIRNR" id="PIRNR006769"/>
    </source>
</evidence>
<dbReference type="Pfam" id="PF01872">
    <property type="entry name" value="RibD_C"/>
    <property type="match status" value="1"/>
</dbReference>
<dbReference type="SUPFAM" id="SSF53597">
    <property type="entry name" value="Dihydrofolate reductase-like"/>
    <property type="match status" value="1"/>
</dbReference>
<evidence type="ECO:0000259" key="13">
    <source>
        <dbReference type="PROSITE" id="PS51747"/>
    </source>
</evidence>
<evidence type="ECO:0000313" key="14">
    <source>
        <dbReference type="EMBL" id="MFC7667272.1"/>
    </source>
</evidence>
<keyword evidence="8 12" id="KW-0862">Zinc</keyword>
<dbReference type="PROSITE" id="PS00903">
    <property type="entry name" value="CYT_DCMP_DEAMINASES_1"/>
    <property type="match status" value="1"/>
</dbReference>
<evidence type="ECO:0000256" key="6">
    <source>
        <dbReference type="ARBA" id="ARBA00022619"/>
    </source>
</evidence>
<comment type="similarity">
    <text evidence="4 12">In the N-terminal section; belongs to the cytidine and deoxycytidylate deaminase family.</text>
</comment>
<dbReference type="InterPro" id="IPR002125">
    <property type="entry name" value="CMP_dCMP_dom"/>
</dbReference>
<evidence type="ECO:0000256" key="11">
    <source>
        <dbReference type="ARBA" id="ARBA00023268"/>
    </source>
</evidence>
<comment type="function">
    <text evidence="1 12">Converts 2,5-diamino-6-(ribosylamino)-4(3h)-pyrimidinone 5'-phosphate into 5-amino-6-(ribosylamino)-2,4(1h,3h)-pyrimidinedione 5'-phosphate.</text>
</comment>
<evidence type="ECO:0000256" key="1">
    <source>
        <dbReference type="ARBA" id="ARBA00002151"/>
    </source>
</evidence>
<feature type="domain" description="CMP/dCMP-type deaminase" evidence="13">
    <location>
        <begin position="24"/>
        <end position="148"/>
    </location>
</feature>
<evidence type="ECO:0000313" key="15">
    <source>
        <dbReference type="Proteomes" id="UP001596513"/>
    </source>
</evidence>
<dbReference type="PANTHER" id="PTHR38011">
    <property type="entry name" value="DIHYDROFOLATE REDUCTASE FAMILY PROTEIN (AFU_ORTHOLOGUE AFUA_8G06820)"/>
    <property type="match status" value="1"/>
</dbReference>
<evidence type="ECO:0000256" key="4">
    <source>
        <dbReference type="ARBA" id="ARBA00005259"/>
    </source>
</evidence>
<keyword evidence="11" id="KW-0511">Multifunctional enzyme</keyword>
<comment type="similarity">
    <text evidence="5 12">In the C-terminal section; belongs to the HTP reductase family.</text>
</comment>
<comment type="caution">
    <text evidence="14">The sequence shown here is derived from an EMBL/GenBank/DDBJ whole genome shotgun (WGS) entry which is preliminary data.</text>
</comment>
<dbReference type="GO" id="GO:0008835">
    <property type="term" value="F:diaminohydroxyphosphoribosylaminopyrimidine deaminase activity"/>
    <property type="evidence" value="ECO:0007669"/>
    <property type="project" value="UniProtKB-EC"/>
</dbReference>
<keyword evidence="6 12" id="KW-0686">Riboflavin biosynthesis</keyword>
<evidence type="ECO:0000256" key="7">
    <source>
        <dbReference type="ARBA" id="ARBA00022723"/>
    </source>
</evidence>
<comment type="catalytic activity">
    <reaction evidence="12">
        <text>2,5-diamino-6-hydroxy-4-(5-phosphoribosylamino)-pyrimidine + H2O + H(+) = 5-amino-6-(5-phospho-D-ribosylamino)uracil + NH4(+)</text>
        <dbReference type="Rhea" id="RHEA:21868"/>
        <dbReference type="ChEBI" id="CHEBI:15377"/>
        <dbReference type="ChEBI" id="CHEBI:15378"/>
        <dbReference type="ChEBI" id="CHEBI:28938"/>
        <dbReference type="ChEBI" id="CHEBI:58453"/>
        <dbReference type="ChEBI" id="CHEBI:58614"/>
        <dbReference type="EC" id="3.5.4.26"/>
    </reaction>
</comment>
<dbReference type="InterPro" id="IPR016192">
    <property type="entry name" value="APOBEC/CMP_deaminase_Zn-bd"/>
</dbReference>
<dbReference type="RefSeq" id="WP_380201672.1">
    <property type="nucleotide sequence ID" value="NZ_JBHTEK010000001.1"/>
</dbReference>
<dbReference type="Gene3D" id="3.40.140.10">
    <property type="entry name" value="Cytidine Deaminase, domain 2"/>
    <property type="match status" value="1"/>
</dbReference>
<dbReference type="SUPFAM" id="SSF53927">
    <property type="entry name" value="Cytidine deaminase-like"/>
    <property type="match status" value="1"/>
</dbReference>
<evidence type="ECO:0000256" key="5">
    <source>
        <dbReference type="ARBA" id="ARBA00007417"/>
    </source>
</evidence>
<keyword evidence="9 12" id="KW-0521">NADP</keyword>
<dbReference type="GO" id="GO:0008703">
    <property type="term" value="F:5-amino-6-(5-phosphoribosylamino)uracil reductase activity"/>
    <property type="evidence" value="ECO:0007669"/>
    <property type="project" value="UniProtKB-EC"/>
</dbReference>
<organism evidence="14 15">
    <name type="scientific">Hymenobacter humi</name>
    <dbReference type="NCBI Taxonomy" id="1411620"/>
    <lineage>
        <taxon>Bacteria</taxon>
        <taxon>Pseudomonadati</taxon>
        <taxon>Bacteroidota</taxon>
        <taxon>Cytophagia</taxon>
        <taxon>Cytophagales</taxon>
        <taxon>Hymenobacteraceae</taxon>
        <taxon>Hymenobacter</taxon>
    </lineage>
</organism>
<keyword evidence="10 12" id="KW-0560">Oxidoreductase</keyword>
<dbReference type="PANTHER" id="PTHR38011:SF7">
    <property type="entry name" value="2,5-DIAMINO-6-RIBOSYLAMINO-4(3H)-PYRIMIDINONE 5'-PHOSPHATE REDUCTASE"/>
    <property type="match status" value="1"/>
</dbReference>
<dbReference type="InterPro" id="IPR024072">
    <property type="entry name" value="DHFR-like_dom_sf"/>
</dbReference>
<keyword evidence="15" id="KW-1185">Reference proteome</keyword>
<proteinExistence type="inferred from homology"/>
<evidence type="ECO:0000256" key="8">
    <source>
        <dbReference type="ARBA" id="ARBA00022833"/>
    </source>
</evidence>
<dbReference type="EMBL" id="JBHTEK010000001">
    <property type="protein sequence ID" value="MFC7667272.1"/>
    <property type="molecule type" value="Genomic_DNA"/>
</dbReference>
<gene>
    <name evidence="14" type="primary">ribD</name>
    <name evidence="14" type="ORF">ACFQT0_07460</name>
</gene>
<comment type="pathway">
    <text evidence="3 12">Cofactor biosynthesis; riboflavin biosynthesis; 5-amino-6-(D-ribitylamino)uracil from GTP: step 3/4.</text>
</comment>
<dbReference type="EC" id="1.1.1.193" evidence="12"/>